<evidence type="ECO:0000313" key="5">
    <source>
        <dbReference type="Proteomes" id="UP001430377"/>
    </source>
</evidence>
<dbReference type="Pfam" id="PF24036">
    <property type="entry name" value="DUF7345"/>
    <property type="match status" value="1"/>
</dbReference>
<evidence type="ECO:0000313" key="4">
    <source>
        <dbReference type="EMBL" id="MBX0322552.1"/>
    </source>
</evidence>
<dbReference type="RefSeq" id="WP_220617546.1">
    <property type="nucleotide sequence ID" value="NZ_RKLR01000002.1"/>
</dbReference>
<evidence type="ECO:0000259" key="3">
    <source>
        <dbReference type="Pfam" id="PF24036"/>
    </source>
</evidence>
<protein>
    <recommendedName>
        <fullName evidence="6">DUF4897 domain-containing protein</fullName>
    </recommendedName>
</protein>
<feature type="region of interest" description="Disordered" evidence="1">
    <location>
        <begin position="248"/>
        <end position="301"/>
    </location>
</feature>
<comment type="caution">
    <text evidence="4">The sequence shown here is derived from an EMBL/GenBank/DDBJ whole genome shotgun (WGS) entry which is preliminary data.</text>
</comment>
<feature type="domain" description="DUF7345" evidence="3">
    <location>
        <begin position="44"/>
        <end position="171"/>
    </location>
</feature>
<dbReference type="InterPro" id="IPR055767">
    <property type="entry name" value="DUF7343"/>
</dbReference>
<dbReference type="EMBL" id="RKLR01000002">
    <property type="protein sequence ID" value="MBX0322552.1"/>
    <property type="molecule type" value="Genomic_DNA"/>
</dbReference>
<evidence type="ECO:0008006" key="6">
    <source>
        <dbReference type="Google" id="ProtNLM"/>
    </source>
</evidence>
<gene>
    <name evidence="4" type="ORF">EGH21_05875</name>
</gene>
<dbReference type="Proteomes" id="UP001430377">
    <property type="component" value="Unassembled WGS sequence"/>
</dbReference>
<dbReference type="AlphaFoldDB" id="A0AAW4PQF5"/>
<feature type="compositionally biased region" description="Low complexity" evidence="1">
    <location>
        <begin position="278"/>
        <end position="296"/>
    </location>
</feature>
<organism evidence="4 5">
    <name type="scientific">Haloarcula rubra</name>
    <dbReference type="NCBI Taxonomy" id="2487747"/>
    <lineage>
        <taxon>Archaea</taxon>
        <taxon>Methanobacteriati</taxon>
        <taxon>Methanobacteriota</taxon>
        <taxon>Stenosarchaea group</taxon>
        <taxon>Halobacteria</taxon>
        <taxon>Halobacteriales</taxon>
        <taxon>Haloarculaceae</taxon>
        <taxon>Haloarcula</taxon>
    </lineage>
</organism>
<feature type="compositionally biased region" description="Polar residues" evidence="1">
    <location>
        <begin position="259"/>
        <end position="276"/>
    </location>
</feature>
<dbReference type="Pfam" id="PF24034">
    <property type="entry name" value="DUF7343"/>
    <property type="match status" value="1"/>
</dbReference>
<sequence length="378" mass="39356">MRRIGSLLVALLLVTATLTATAAGAAFGGLSQQSVDPDVVVMTADVQADGDAQWTVAYRIRLETDNDTQAFEELQADIRANETAYTDRFGDRMAGTARAAENATGREMAIENVSVTATQESFGQTYGVVTYRFQWTNFAATDDGRLTAGDALSGLFLDSETSLTLSWPAGYGAQSVTPQPDDRSNTSATWRGQQQFGTDEPRVVLAQEGGGSGDGGLDTTLVGGALVVVLGLVGAAYWARRSGLLAGDGGDGREGDEPAQQSTAASEGGASQSVTDDASGAAGNAASAGAAGNGASEPPADLLSNEEQVLKLLNENGGRIKQQEVASRLDWTDAKTSQVIGGLREDDELETFRIGRENVVTLPDTDVTETNGGDENDE</sequence>
<feature type="domain" description="DUF7343" evidence="2">
    <location>
        <begin position="302"/>
        <end position="363"/>
    </location>
</feature>
<feature type="compositionally biased region" description="Polar residues" evidence="1">
    <location>
        <begin position="185"/>
        <end position="197"/>
    </location>
</feature>
<name>A0AAW4PQF5_9EURY</name>
<evidence type="ECO:0000256" key="1">
    <source>
        <dbReference type="SAM" id="MobiDB-lite"/>
    </source>
</evidence>
<evidence type="ECO:0000259" key="2">
    <source>
        <dbReference type="Pfam" id="PF24034"/>
    </source>
</evidence>
<keyword evidence="5" id="KW-1185">Reference proteome</keyword>
<feature type="region of interest" description="Disordered" evidence="1">
    <location>
        <begin position="172"/>
        <end position="200"/>
    </location>
</feature>
<accession>A0AAW4PQF5</accession>
<reference evidence="4 5" key="1">
    <citation type="submission" date="2021-06" db="EMBL/GenBank/DDBJ databases">
        <title>Halomicroarcula sp. a new haloarchaeum isolated from saline soil.</title>
        <authorList>
            <person name="Duran-Viseras A."/>
            <person name="Sanchez-Porro C."/>
            <person name="Ventosa A."/>
        </authorList>
    </citation>
    <scope>NUCLEOTIDE SEQUENCE [LARGE SCALE GENOMIC DNA]</scope>
    <source>
        <strain evidence="4 5">F13</strain>
    </source>
</reference>
<proteinExistence type="predicted"/>
<dbReference type="InterPro" id="IPR055769">
    <property type="entry name" value="DUF7345"/>
</dbReference>